<organism evidence="2 3">
    <name type="scientific">Dreissena polymorpha</name>
    <name type="common">Zebra mussel</name>
    <name type="synonym">Mytilus polymorpha</name>
    <dbReference type="NCBI Taxonomy" id="45954"/>
    <lineage>
        <taxon>Eukaryota</taxon>
        <taxon>Metazoa</taxon>
        <taxon>Spiralia</taxon>
        <taxon>Lophotrochozoa</taxon>
        <taxon>Mollusca</taxon>
        <taxon>Bivalvia</taxon>
        <taxon>Autobranchia</taxon>
        <taxon>Heteroconchia</taxon>
        <taxon>Euheterodonta</taxon>
        <taxon>Imparidentia</taxon>
        <taxon>Neoheterodontei</taxon>
        <taxon>Myida</taxon>
        <taxon>Dreissenoidea</taxon>
        <taxon>Dreissenidae</taxon>
        <taxon>Dreissena</taxon>
    </lineage>
</organism>
<evidence type="ECO:0000313" key="3">
    <source>
        <dbReference type="Proteomes" id="UP000828390"/>
    </source>
</evidence>
<proteinExistence type="predicted"/>
<evidence type="ECO:0000313" key="2">
    <source>
        <dbReference type="EMBL" id="KAH3718821.1"/>
    </source>
</evidence>
<reference evidence="2" key="2">
    <citation type="submission" date="2020-11" db="EMBL/GenBank/DDBJ databases">
        <authorList>
            <person name="McCartney M.A."/>
            <person name="Auch B."/>
            <person name="Kono T."/>
            <person name="Mallez S."/>
            <person name="Becker A."/>
            <person name="Gohl D.M."/>
            <person name="Silverstein K.A.T."/>
            <person name="Koren S."/>
            <person name="Bechman K.B."/>
            <person name="Herman A."/>
            <person name="Abrahante J.E."/>
            <person name="Garbe J."/>
        </authorList>
    </citation>
    <scope>NUCLEOTIDE SEQUENCE</scope>
    <source>
        <strain evidence="2">Duluth1</strain>
        <tissue evidence="2">Whole animal</tissue>
    </source>
</reference>
<dbReference type="EMBL" id="JAIWYP010000013">
    <property type="protein sequence ID" value="KAH3718821.1"/>
    <property type="molecule type" value="Genomic_DNA"/>
</dbReference>
<dbReference type="AlphaFoldDB" id="A0A9D4HJD0"/>
<feature type="region of interest" description="Disordered" evidence="1">
    <location>
        <begin position="1"/>
        <end position="26"/>
    </location>
</feature>
<sequence>MHSAIASKLNVKNGTSNKESLKTSLMMKTGYTNTSTLSGGRMRNLDMVIIRNKYTKKVVDLEVRVT</sequence>
<gene>
    <name evidence="2" type="ORF">DPMN_061635</name>
</gene>
<keyword evidence="3" id="KW-1185">Reference proteome</keyword>
<dbReference type="Proteomes" id="UP000828390">
    <property type="component" value="Unassembled WGS sequence"/>
</dbReference>
<accession>A0A9D4HJD0</accession>
<evidence type="ECO:0000256" key="1">
    <source>
        <dbReference type="SAM" id="MobiDB-lite"/>
    </source>
</evidence>
<comment type="caution">
    <text evidence="2">The sequence shown here is derived from an EMBL/GenBank/DDBJ whole genome shotgun (WGS) entry which is preliminary data.</text>
</comment>
<reference evidence="2" key="1">
    <citation type="journal article" date="2019" name="bioRxiv">
        <title>The Genome of the Zebra Mussel, Dreissena polymorpha: A Resource for Invasive Species Research.</title>
        <authorList>
            <person name="McCartney M.A."/>
            <person name="Auch B."/>
            <person name="Kono T."/>
            <person name="Mallez S."/>
            <person name="Zhang Y."/>
            <person name="Obille A."/>
            <person name="Becker A."/>
            <person name="Abrahante J.E."/>
            <person name="Garbe J."/>
            <person name="Badalamenti J.P."/>
            <person name="Herman A."/>
            <person name="Mangelson H."/>
            <person name="Liachko I."/>
            <person name="Sullivan S."/>
            <person name="Sone E.D."/>
            <person name="Koren S."/>
            <person name="Silverstein K.A.T."/>
            <person name="Beckman K.B."/>
            <person name="Gohl D.M."/>
        </authorList>
    </citation>
    <scope>NUCLEOTIDE SEQUENCE</scope>
    <source>
        <strain evidence="2">Duluth1</strain>
        <tissue evidence="2">Whole animal</tissue>
    </source>
</reference>
<protein>
    <submittedName>
        <fullName evidence="2">Uncharacterized protein</fullName>
    </submittedName>
</protein>
<name>A0A9D4HJD0_DREPO</name>